<keyword evidence="8" id="KW-0800">Toxin</keyword>
<dbReference type="HAMAP" id="MF_00265">
    <property type="entry name" value="VapC_Nob1"/>
    <property type="match status" value="1"/>
</dbReference>
<dbReference type="EMBL" id="CP042913">
    <property type="protein sequence ID" value="QEG37733.1"/>
    <property type="molecule type" value="Genomic_DNA"/>
</dbReference>
<dbReference type="AlphaFoldDB" id="A0A5B9QUW9"/>
<evidence type="ECO:0000256" key="1">
    <source>
        <dbReference type="ARBA" id="ARBA00001946"/>
    </source>
</evidence>
<name>A0A5B9QUW9_9BACT</name>
<evidence type="ECO:0000256" key="6">
    <source>
        <dbReference type="ARBA" id="ARBA00022842"/>
    </source>
</evidence>
<dbReference type="GO" id="GO:0090729">
    <property type="term" value="F:toxin activity"/>
    <property type="evidence" value="ECO:0007669"/>
    <property type="project" value="UniProtKB-KW"/>
</dbReference>
<dbReference type="SUPFAM" id="SSF88723">
    <property type="entry name" value="PIN domain-like"/>
    <property type="match status" value="1"/>
</dbReference>
<proteinExistence type="inferred from homology"/>
<evidence type="ECO:0000256" key="7">
    <source>
        <dbReference type="ARBA" id="ARBA00038093"/>
    </source>
</evidence>
<dbReference type="GO" id="GO:0016787">
    <property type="term" value="F:hydrolase activity"/>
    <property type="evidence" value="ECO:0007669"/>
    <property type="project" value="UniProtKB-KW"/>
</dbReference>
<keyword evidence="3 8" id="KW-0540">Nuclease</keyword>
<dbReference type="RefSeq" id="WP_148075918.1">
    <property type="nucleotide sequence ID" value="NZ_CP042913.1"/>
</dbReference>
<dbReference type="InterPro" id="IPR029060">
    <property type="entry name" value="PIN-like_dom_sf"/>
</dbReference>
<dbReference type="Proteomes" id="UP000323917">
    <property type="component" value="Chromosome"/>
</dbReference>
<dbReference type="Pfam" id="PF01850">
    <property type="entry name" value="PIN"/>
    <property type="match status" value="1"/>
</dbReference>
<comment type="similarity">
    <text evidence="7 8">Belongs to the PINc/VapC protein family.</text>
</comment>
<comment type="function">
    <text evidence="8">Toxic component of a toxin-antitoxin (TA) system. An RNase.</text>
</comment>
<dbReference type="GO" id="GO:0004540">
    <property type="term" value="F:RNA nuclease activity"/>
    <property type="evidence" value="ECO:0007669"/>
    <property type="project" value="InterPro"/>
</dbReference>
<organism evidence="10 11">
    <name type="scientific">Bythopirellula goksoeyrii</name>
    <dbReference type="NCBI Taxonomy" id="1400387"/>
    <lineage>
        <taxon>Bacteria</taxon>
        <taxon>Pseudomonadati</taxon>
        <taxon>Planctomycetota</taxon>
        <taxon>Planctomycetia</taxon>
        <taxon>Pirellulales</taxon>
        <taxon>Lacipirellulaceae</taxon>
        <taxon>Bythopirellula</taxon>
    </lineage>
</organism>
<dbReference type="PANTHER" id="PTHR33653:SF1">
    <property type="entry name" value="RIBONUCLEASE VAPC2"/>
    <property type="match status" value="1"/>
</dbReference>
<dbReference type="Gene3D" id="3.40.50.1010">
    <property type="entry name" value="5'-nuclease"/>
    <property type="match status" value="1"/>
</dbReference>
<evidence type="ECO:0000256" key="2">
    <source>
        <dbReference type="ARBA" id="ARBA00022649"/>
    </source>
</evidence>
<dbReference type="PANTHER" id="PTHR33653">
    <property type="entry name" value="RIBONUCLEASE VAPC2"/>
    <property type="match status" value="1"/>
</dbReference>
<evidence type="ECO:0000313" key="10">
    <source>
        <dbReference type="EMBL" id="QEG37733.1"/>
    </source>
</evidence>
<dbReference type="EC" id="3.1.-.-" evidence="8"/>
<evidence type="ECO:0000259" key="9">
    <source>
        <dbReference type="Pfam" id="PF01850"/>
    </source>
</evidence>
<reference evidence="10 11" key="1">
    <citation type="submission" date="2019-08" db="EMBL/GenBank/DDBJ databases">
        <title>Deep-cultivation of Planctomycetes and their phenomic and genomic characterization uncovers novel biology.</title>
        <authorList>
            <person name="Wiegand S."/>
            <person name="Jogler M."/>
            <person name="Boedeker C."/>
            <person name="Pinto D."/>
            <person name="Vollmers J."/>
            <person name="Rivas-Marin E."/>
            <person name="Kohn T."/>
            <person name="Peeters S.H."/>
            <person name="Heuer A."/>
            <person name="Rast P."/>
            <person name="Oberbeckmann S."/>
            <person name="Bunk B."/>
            <person name="Jeske O."/>
            <person name="Meyerdierks A."/>
            <person name="Storesund J.E."/>
            <person name="Kallscheuer N."/>
            <person name="Luecker S."/>
            <person name="Lage O.M."/>
            <person name="Pohl T."/>
            <person name="Merkel B.J."/>
            <person name="Hornburger P."/>
            <person name="Mueller R.-W."/>
            <person name="Bruemmer F."/>
            <person name="Labrenz M."/>
            <person name="Spormann A.M."/>
            <person name="Op den Camp H."/>
            <person name="Overmann J."/>
            <person name="Amann R."/>
            <person name="Jetten M.S.M."/>
            <person name="Mascher T."/>
            <person name="Medema M.H."/>
            <person name="Devos D.P."/>
            <person name="Kaster A.-K."/>
            <person name="Ovreas L."/>
            <person name="Rohde M."/>
            <person name="Galperin M.Y."/>
            <person name="Jogler C."/>
        </authorList>
    </citation>
    <scope>NUCLEOTIDE SEQUENCE [LARGE SCALE GENOMIC DNA]</scope>
    <source>
        <strain evidence="10 11">Pr1d</strain>
    </source>
</reference>
<comment type="cofactor">
    <cofactor evidence="1 8">
        <name>Mg(2+)</name>
        <dbReference type="ChEBI" id="CHEBI:18420"/>
    </cofactor>
</comment>
<dbReference type="InterPro" id="IPR002716">
    <property type="entry name" value="PIN_dom"/>
</dbReference>
<evidence type="ECO:0000256" key="3">
    <source>
        <dbReference type="ARBA" id="ARBA00022722"/>
    </source>
</evidence>
<protein>
    <recommendedName>
        <fullName evidence="8">Ribonuclease VapC</fullName>
        <shortName evidence="8">RNase VapC</shortName>
        <ecNumber evidence="8">3.1.-.-</ecNumber>
    </recommendedName>
    <alternativeName>
        <fullName evidence="8">Toxin VapC</fullName>
    </alternativeName>
</protein>
<evidence type="ECO:0000256" key="8">
    <source>
        <dbReference type="HAMAP-Rule" id="MF_00265"/>
    </source>
</evidence>
<keyword evidence="6 8" id="KW-0460">Magnesium</keyword>
<dbReference type="CDD" id="cd18746">
    <property type="entry name" value="PIN_VapC4-5_FitB-like"/>
    <property type="match status" value="1"/>
</dbReference>
<keyword evidence="11" id="KW-1185">Reference proteome</keyword>
<evidence type="ECO:0000313" key="11">
    <source>
        <dbReference type="Proteomes" id="UP000323917"/>
    </source>
</evidence>
<keyword evidence="5 8" id="KW-0378">Hydrolase</keyword>
<dbReference type="GO" id="GO:0000287">
    <property type="term" value="F:magnesium ion binding"/>
    <property type="evidence" value="ECO:0007669"/>
    <property type="project" value="UniProtKB-UniRule"/>
</dbReference>
<accession>A0A5B9QUW9</accession>
<evidence type="ECO:0000256" key="4">
    <source>
        <dbReference type="ARBA" id="ARBA00022723"/>
    </source>
</evidence>
<feature type="binding site" evidence="8">
    <location>
        <position position="6"/>
    </location>
    <ligand>
        <name>Mg(2+)</name>
        <dbReference type="ChEBI" id="CHEBI:18420"/>
    </ligand>
</feature>
<keyword evidence="2 8" id="KW-1277">Toxin-antitoxin system</keyword>
<gene>
    <name evidence="10" type="primary">fitB_2</name>
    <name evidence="8" type="synonym">vapC</name>
    <name evidence="10" type="ORF">Pr1d_50800</name>
</gene>
<feature type="binding site" evidence="8">
    <location>
        <position position="104"/>
    </location>
    <ligand>
        <name>Mg(2+)</name>
        <dbReference type="ChEBI" id="CHEBI:18420"/>
    </ligand>
</feature>
<keyword evidence="4 8" id="KW-0479">Metal-binding</keyword>
<dbReference type="KEGG" id="bgok:Pr1d_50800"/>
<evidence type="ECO:0000256" key="5">
    <source>
        <dbReference type="ARBA" id="ARBA00022801"/>
    </source>
</evidence>
<dbReference type="InterPro" id="IPR050556">
    <property type="entry name" value="Type_II_TA_system_RNase"/>
</dbReference>
<sequence length="140" mass="15695">MRALVDTCVLSEVQRRQGNPQVRKRFETFADENIFLSVLTLGELKKGIDRLKTSARKRALADWLNQLARSAQPRILTVDRETALIWGEITAKAEKKGKPLPAVDGLIAATALRHGLHLMTRNVAHFESTGVLLINPWDDD</sequence>
<feature type="domain" description="PIN" evidence="9">
    <location>
        <begin position="4"/>
        <end position="122"/>
    </location>
</feature>
<dbReference type="OrthoDB" id="9815354at2"/>
<dbReference type="InterPro" id="IPR022907">
    <property type="entry name" value="VapC_family"/>
</dbReference>